<name>A0A4R6J2Y3_9ACTN</name>
<gene>
    <name evidence="2" type="ORF">EV643_14514</name>
</gene>
<accession>A0A4R6J2Y3</accession>
<comment type="caution">
    <text evidence="2">The sequence shown here is derived from an EMBL/GenBank/DDBJ whole genome shotgun (WGS) entry which is preliminary data.</text>
</comment>
<keyword evidence="3" id="KW-1185">Reference proteome</keyword>
<evidence type="ECO:0000256" key="1">
    <source>
        <dbReference type="SAM" id="MobiDB-lite"/>
    </source>
</evidence>
<dbReference type="Proteomes" id="UP000295388">
    <property type="component" value="Unassembled WGS sequence"/>
</dbReference>
<evidence type="ECO:0000313" key="3">
    <source>
        <dbReference type="Proteomes" id="UP000295388"/>
    </source>
</evidence>
<feature type="region of interest" description="Disordered" evidence="1">
    <location>
        <begin position="47"/>
        <end position="74"/>
    </location>
</feature>
<proteinExistence type="predicted"/>
<evidence type="ECO:0000313" key="2">
    <source>
        <dbReference type="EMBL" id="TDO29670.1"/>
    </source>
</evidence>
<dbReference type="AlphaFoldDB" id="A0A4R6J2Y3"/>
<sequence>MLLSGLHDHRYLSLFVGQREPVQLQVHEQVMDEGPAAVALEFGHPLASDVRGLGEPPDEPAEDEGDQREPGVGECIRQGCRPARLVAL</sequence>
<reference evidence="2 3" key="1">
    <citation type="submission" date="2019-03" db="EMBL/GenBank/DDBJ databases">
        <title>Genomic Encyclopedia of Type Strains, Phase III (KMG-III): the genomes of soil and plant-associated and newly described type strains.</title>
        <authorList>
            <person name="Whitman W."/>
        </authorList>
    </citation>
    <scope>NUCLEOTIDE SEQUENCE [LARGE SCALE GENOMIC DNA]</scope>
    <source>
        <strain evidence="2 3">VKM Ac-2527</strain>
    </source>
</reference>
<organism evidence="2 3">
    <name type="scientific">Kribbella caucasensis</name>
    <dbReference type="NCBI Taxonomy" id="2512215"/>
    <lineage>
        <taxon>Bacteria</taxon>
        <taxon>Bacillati</taxon>
        <taxon>Actinomycetota</taxon>
        <taxon>Actinomycetes</taxon>
        <taxon>Propionibacteriales</taxon>
        <taxon>Kribbellaceae</taxon>
        <taxon>Kribbella</taxon>
    </lineage>
</organism>
<dbReference type="EMBL" id="SNWQ01000045">
    <property type="protein sequence ID" value="TDO29670.1"/>
    <property type="molecule type" value="Genomic_DNA"/>
</dbReference>
<protein>
    <submittedName>
        <fullName evidence="2">Uncharacterized protein</fullName>
    </submittedName>
</protein>
<feature type="compositionally biased region" description="Acidic residues" evidence="1">
    <location>
        <begin position="56"/>
        <end position="66"/>
    </location>
</feature>